<dbReference type="STRING" id="34508.A0A4U5N6F9"/>
<reference evidence="2 3" key="1">
    <citation type="journal article" date="2015" name="Genome Biol.">
        <title>Comparative genomics of Steinernema reveals deeply conserved gene regulatory networks.</title>
        <authorList>
            <person name="Dillman A.R."/>
            <person name="Macchietto M."/>
            <person name="Porter C.F."/>
            <person name="Rogers A."/>
            <person name="Williams B."/>
            <person name="Antoshechkin I."/>
            <person name="Lee M.M."/>
            <person name="Goodwin Z."/>
            <person name="Lu X."/>
            <person name="Lewis E.E."/>
            <person name="Goodrich-Blair H."/>
            <person name="Stock S.P."/>
            <person name="Adams B.J."/>
            <person name="Sternberg P.W."/>
            <person name="Mortazavi A."/>
        </authorList>
    </citation>
    <scope>NUCLEOTIDE SEQUENCE [LARGE SCALE GENOMIC DNA]</scope>
    <source>
        <strain evidence="2 3">ALL</strain>
    </source>
</reference>
<dbReference type="OrthoDB" id="5865274at2759"/>
<proteinExistence type="predicted"/>
<evidence type="ECO:0000313" key="3">
    <source>
        <dbReference type="Proteomes" id="UP000298663"/>
    </source>
</evidence>
<dbReference type="Proteomes" id="UP000298663">
    <property type="component" value="Unassembled WGS sequence"/>
</dbReference>
<comment type="caution">
    <text evidence="2">The sequence shown here is derived from an EMBL/GenBank/DDBJ whole genome shotgun (WGS) entry which is preliminary data.</text>
</comment>
<name>A0A4U5N6F9_STECR</name>
<accession>A0A4U5N6F9</accession>
<protein>
    <submittedName>
        <fullName evidence="2">Uncharacterized protein</fullName>
    </submittedName>
</protein>
<organism evidence="2 3">
    <name type="scientific">Steinernema carpocapsae</name>
    <name type="common">Entomopathogenic nematode</name>
    <dbReference type="NCBI Taxonomy" id="34508"/>
    <lineage>
        <taxon>Eukaryota</taxon>
        <taxon>Metazoa</taxon>
        <taxon>Ecdysozoa</taxon>
        <taxon>Nematoda</taxon>
        <taxon>Chromadorea</taxon>
        <taxon>Rhabditida</taxon>
        <taxon>Tylenchina</taxon>
        <taxon>Panagrolaimomorpha</taxon>
        <taxon>Strongyloidoidea</taxon>
        <taxon>Steinernematidae</taxon>
        <taxon>Steinernema</taxon>
    </lineage>
</organism>
<feature type="chain" id="PRO_5020668880" evidence="1">
    <location>
        <begin position="25"/>
        <end position="89"/>
    </location>
</feature>
<evidence type="ECO:0000313" key="2">
    <source>
        <dbReference type="EMBL" id="TKR78004.1"/>
    </source>
</evidence>
<reference evidence="2 3" key="2">
    <citation type="journal article" date="2019" name="G3 (Bethesda)">
        <title>Hybrid Assembly of the Genome of the Entomopathogenic Nematode Steinernema carpocapsae Identifies the X-Chromosome.</title>
        <authorList>
            <person name="Serra L."/>
            <person name="Macchietto M."/>
            <person name="Macias-Munoz A."/>
            <person name="McGill C.J."/>
            <person name="Rodriguez I.M."/>
            <person name="Rodriguez B."/>
            <person name="Murad R."/>
            <person name="Mortazavi A."/>
        </authorList>
    </citation>
    <scope>NUCLEOTIDE SEQUENCE [LARGE SCALE GENOMIC DNA]</scope>
    <source>
        <strain evidence="2 3">ALL</strain>
    </source>
</reference>
<gene>
    <name evidence="2" type="ORF">L596_018881</name>
</gene>
<sequence length="89" mass="10003">MPSSASLVRFVVVVLAVLLVLASASDNDTPDKRAAYLSRYGRAVLSRYGKRSDPQFEVDNTVGGSRMDGLYFCRWFDGEVMRCRPYMSQ</sequence>
<keyword evidence="1" id="KW-0732">Signal</keyword>
<dbReference type="AlphaFoldDB" id="A0A4U5N6F9"/>
<keyword evidence="3" id="KW-1185">Reference proteome</keyword>
<dbReference type="EMBL" id="AZBU02000005">
    <property type="protein sequence ID" value="TKR78004.1"/>
    <property type="molecule type" value="Genomic_DNA"/>
</dbReference>
<evidence type="ECO:0000256" key="1">
    <source>
        <dbReference type="SAM" id="SignalP"/>
    </source>
</evidence>
<feature type="signal peptide" evidence="1">
    <location>
        <begin position="1"/>
        <end position="24"/>
    </location>
</feature>